<evidence type="ECO:0000259" key="8">
    <source>
        <dbReference type="SMART" id="SM00829"/>
    </source>
</evidence>
<keyword evidence="4 7" id="KW-0479">Metal-binding</keyword>
<accession>A0A1N7FIU5</accession>
<dbReference type="InterPro" id="IPR013149">
    <property type="entry name" value="ADH-like_C"/>
</dbReference>
<evidence type="ECO:0000256" key="2">
    <source>
        <dbReference type="ARBA" id="ARBA00008072"/>
    </source>
</evidence>
<dbReference type="Pfam" id="PF00107">
    <property type="entry name" value="ADH_zinc_N"/>
    <property type="match status" value="1"/>
</dbReference>
<keyword evidence="10" id="KW-1185">Reference proteome</keyword>
<evidence type="ECO:0000256" key="3">
    <source>
        <dbReference type="ARBA" id="ARBA00013190"/>
    </source>
</evidence>
<dbReference type="EC" id="1.1.1.1" evidence="3"/>
<name>A0A1N7FIU5_9ACTN</name>
<dbReference type="RefSeq" id="WP_076474067.1">
    <property type="nucleotide sequence ID" value="NZ_FTNF01000038.1"/>
</dbReference>
<dbReference type="InterPro" id="IPR020843">
    <property type="entry name" value="ER"/>
</dbReference>
<dbReference type="InterPro" id="IPR011032">
    <property type="entry name" value="GroES-like_sf"/>
</dbReference>
<dbReference type="SMART" id="SM00829">
    <property type="entry name" value="PKS_ER"/>
    <property type="match status" value="1"/>
</dbReference>
<proteinExistence type="inferred from homology"/>
<evidence type="ECO:0000256" key="5">
    <source>
        <dbReference type="ARBA" id="ARBA00022833"/>
    </source>
</evidence>
<evidence type="ECO:0000256" key="4">
    <source>
        <dbReference type="ARBA" id="ARBA00022723"/>
    </source>
</evidence>
<dbReference type="PANTHER" id="PTHR42940">
    <property type="entry name" value="ALCOHOL DEHYDROGENASE 1-RELATED"/>
    <property type="match status" value="1"/>
</dbReference>
<keyword evidence="6" id="KW-0560">Oxidoreductase</keyword>
<feature type="domain" description="Enoyl reductase (ER)" evidence="8">
    <location>
        <begin position="8"/>
        <end position="334"/>
    </location>
</feature>
<gene>
    <name evidence="9" type="ORF">SAMN05444858_1383</name>
</gene>
<keyword evidence="5 7" id="KW-0862">Zinc</keyword>
<dbReference type="InterPro" id="IPR002328">
    <property type="entry name" value="ADH_Zn_CS"/>
</dbReference>
<dbReference type="GO" id="GO:0008270">
    <property type="term" value="F:zinc ion binding"/>
    <property type="evidence" value="ECO:0007669"/>
    <property type="project" value="InterPro"/>
</dbReference>
<protein>
    <recommendedName>
        <fullName evidence="3">alcohol dehydrogenase</fullName>
        <ecNumber evidence="3">1.1.1.1</ecNumber>
    </recommendedName>
</protein>
<evidence type="ECO:0000313" key="9">
    <source>
        <dbReference type="EMBL" id="SIS00338.1"/>
    </source>
</evidence>
<dbReference type="Gene3D" id="3.90.180.10">
    <property type="entry name" value="Medium-chain alcohol dehydrogenases, catalytic domain"/>
    <property type="match status" value="1"/>
</dbReference>
<dbReference type="PANTHER" id="PTHR42940:SF7">
    <property type="entry name" value="ALCOHOL DEHYDROGENASE-LIKE N-TERMINAL DOMAIN-CONTAINING PROTEIN"/>
    <property type="match status" value="1"/>
</dbReference>
<comment type="similarity">
    <text evidence="2 7">Belongs to the zinc-containing alcohol dehydrogenase family.</text>
</comment>
<evidence type="ECO:0000256" key="6">
    <source>
        <dbReference type="ARBA" id="ARBA00023002"/>
    </source>
</evidence>
<reference evidence="9 10" key="1">
    <citation type="submission" date="2017-01" db="EMBL/GenBank/DDBJ databases">
        <authorList>
            <person name="Mah S.A."/>
            <person name="Swanson W.J."/>
            <person name="Moy G.W."/>
            <person name="Vacquier V.D."/>
        </authorList>
    </citation>
    <scope>NUCLEOTIDE SEQUENCE [LARGE SCALE GENOMIC DNA]</scope>
    <source>
        <strain evidence="9 10">DSM 45758</strain>
    </source>
</reference>
<dbReference type="GO" id="GO:0004022">
    <property type="term" value="F:alcohol dehydrogenase (NAD+) activity"/>
    <property type="evidence" value="ECO:0007669"/>
    <property type="project" value="UniProtKB-EC"/>
</dbReference>
<dbReference type="Pfam" id="PF08240">
    <property type="entry name" value="ADH_N"/>
    <property type="match status" value="1"/>
</dbReference>
<dbReference type="InterPro" id="IPR036291">
    <property type="entry name" value="NAD(P)-bd_dom_sf"/>
</dbReference>
<dbReference type="AlphaFoldDB" id="A0A1N7FIU5"/>
<dbReference type="Proteomes" id="UP000186004">
    <property type="component" value="Unassembled WGS sequence"/>
</dbReference>
<dbReference type="PROSITE" id="PS00059">
    <property type="entry name" value="ADH_ZINC"/>
    <property type="match status" value="1"/>
</dbReference>
<evidence type="ECO:0000256" key="7">
    <source>
        <dbReference type="RuleBase" id="RU361277"/>
    </source>
</evidence>
<dbReference type="EMBL" id="FTNF01000038">
    <property type="protein sequence ID" value="SIS00338.1"/>
    <property type="molecule type" value="Genomic_DNA"/>
</dbReference>
<dbReference type="STRING" id="1198245.SAMN05444858_1383"/>
<evidence type="ECO:0000256" key="1">
    <source>
        <dbReference type="ARBA" id="ARBA00001947"/>
    </source>
</evidence>
<dbReference type="InterPro" id="IPR013154">
    <property type="entry name" value="ADH-like_N"/>
</dbReference>
<dbReference type="GO" id="GO:0005737">
    <property type="term" value="C:cytoplasm"/>
    <property type="evidence" value="ECO:0007669"/>
    <property type="project" value="TreeGrafter"/>
</dbReference>
<sequence>MFTAVATGVDEPLSIAEREVPEPGPGEVLVKITACGVCYTDLDLLQGHWPIARFPVVPGHEITGVVAAAGPGVSWPPVGTAVGAQFLGDSCRHCDYCVRGDQILCPRKRITGILMDGGYTEYAVLQADFVTPLPEGLDPVAAAPLMCAGLTAFNSLRQGGITATSRVAVIGTGGVGTLAVRYAVAMGARVAVIGRSHRGEAAARELGAERFIATQDTDPGEALKAWDNCGANLVVNAAPSTSAAAATITGLAPDGWLVLCGYDPEPLILPTRVMVLNRLHAMVNPSGSPHDLRDTLEFSAAHGILPEVTPIGLRDVNAALDAMAQGSSGKRSVIAFG</sequence>
<dbReference type="OrthoDB" id="3567264at2"/>
<dbReference type="SUPFAM" id="SSF50129">
    <property type="entry name" value="GroES-like"/>
    <property type="match status" value="1"/>
</dbReference>
<evidence type="ECO:0000313" key="10">
    <source>
        <dbReference type="Proteomes" id="UP000186004"/>
    </source>
</evidence>
<dbReference type="Gene3D" id="3.40.50.720">
    <property type="entry name" value="NAD(P)-binding Rossmann-like Domain"/>
    <property type="match status" value="1"/>
</dbReference>
<comment type="cofactor">
    <cofactor evidence="1 7">
        <name>Zn(2+)</name>
        <dbReference type="ChEBI" id="CHEBI:29105"/>
    </cofactor>
</comment>
<dbReference type="SUPFAM" id="SSF51735">
    <property type="entry name" value="NAD(P)-binding Rossmann-fold domains"/>
    <property type="match status" value="1"/>
</dbReference>
<organism evidence="9 10">
    <name type="scientific">Micromonospora avicenniae</name>
    <dbReference type="NCBI Taxonomy" id="1198245"/>
    <lineage>
        <taxon>Bacteria</taxon>
        <taxon>Bacillati</taxon>
        <taxon>Actinomycetota</taxon>
        <taxon>Actinomycetes</taxon>
        <taxon>Micromonosporales</taxon>
        <taxon>Micromonosporaceae</taxon>
        <taxon>Micromonospora</taxon>
    </lineage>
</organism>